<dbReference type="GO" id="GO:0003723">
    <property type="term" value="F:RNA binding"/>
    <property type="evidence" value="ECO:0007669"/>
    <property type="project" value="UniProtKB-KW"/>
</dbReference>
<dbReference type="InterPro" id="IPR054708">
    <property type="entry name" value="MTPAP-like_central"/>
</dbReference>
<dbReference type="SUPFAM" id="SSF81301">
    <property type="entry name" value="Nucleotidyltransferase"/>
    <property type="match status" value="1"/>
</dbReference>
<feature type="compositionally biased region" description="Basic and acidic residues" evidence="16">
    <location>
        <begin position="175"/>
        <end position="188"/>
    </location>
</feature>
<organism evidence="18 19">
    <name type="scientific">Hyalella azteca</name>
    <name type="common">Amphipod</name>
    <dbReference type="NCBI Taxonomy" id="294128"/>
    <lineage>
        <taxon>Eukaryota</taxon>
        <taxon>Metazoa</taxon>
        <taxon>Ecdysozoa</taxon>
        <taxon>Arthropoda</taxon>
        <taxon>Crustacea</taxon>
        <taxon>Multicrustacea</taxon>
        <taxon>Malacostraca</taxon>
        <taxon>Eumalacostraca</taxon>
        <taxon>Peracarida</taxon>
        <taxon>Amphipoda</taxon>
        <taxon>Senticaudata</taxon>
        <taxon>Talitrida</taxon>
        <taxon>Talitroidea</taxon>
        <taxon>Hyalellidae</taxon>
        <taxon>Hyalella</taxon>
    </lineage>
</organism>
<evidence type="ECO:0000256" key="14">
    <source>
        <dbReference type="ARBA" id="ARBA00038491"/>
    </source>
</evidence>
<dbReference type="CTD" id="40847"/>
<feature type="domain" description="RRM" evidence="17">
    <location>
        <begin position="188"/>
        <end position="250"/>
    </location>
</feature>
<feature type="compositionally biased region" description="Polar residues" evidence="16">
    <location>
        <begin position="1"/>
        <end position="20"/>
    </location>
</feature>
<dbReference type="GO" id="GO:1990817">
    <property type="term" value="F:poly(A) RNA polymerase activity"/>
    <property type="evidence" value="ECO:0007669"/>
    <property type="project" value="UniProtKB-ARBA"/>
</dbReference>
<dbReference type="Pfam" id="PF03828">
    <property type="entry name" value="PAP_assoc"/>
    <property type="match status" value="1"/>
</dbReference>
<evidence type="ECO:0000256" key="13">
    <source>
        <dbReference type="ARBA" id="ARBA00033036"/>
    </source>
</evidence>
<gene>
    <name evidence="19" type="primary">LOC108674345</name>
</gene>
<evidence type="ECO:0000256" key="1">
    <source>
        <dbReference type="ARBA" id="ARBA00001936"/>
    </source>
</evidence>
<dbReference type="InterPro" id="IPR035979">
    <property type="entry name" value="RBD_domain_sf"/>
</dbReference>
<dbReference type="InterPro" id="IPR043519">
    <property type="entry name" value="NT_sf"/>
</dbReference>
<keyword evidence="8" id="KW-0548">Nucleotidyltransferase</keyword>
<feature type="region of interest" description="Disordered" evidence="16">
    <location>
        <begin position="1"/>
        <end position="62"/>
    </location>
</feature>
<accession>A0A8B7NVN0</accession>
<dbReference type="RefSeq" id="XP_018017775.1">
    <property type="nucleotide sequence ID" value="XM_018162286.2"/>
</dbReference>
<evidence type="ECO:0000256" key="12">
    <source>
        <dbReference type="ARBA" id="ARBA00030790"/>
    </source>
</evidence>
<evidence type="ECO:0000256" key="16">
    <source>
        <dbReference type="SAM" id="MobiDB-lite"/>
    </source>
</evidence>
<evidence type="ECO:0000256" key="5">
    <source>
        <dbReference type="ARBA" id="ARBA00021679"/>
    </source>
</evidence>
<keyword evidence="11" id="KW-0694">RNA-binding</keyword>
<comment type="subcellular location">
    <subcellularLocation>
        <location evidence="3">Cytoplasm</location>
    </subcellularLocation>
</comment>
<dbReference type="Proteomes" id="UP000694843">
    <property type="component" value="Unplaced"/>
</dbReference>
<dbReference type="SUPFAM" id="SSF54928">
    <property type="entry name" value="RNA-binding domain, RBD"/>
    <property type="match status" value="1"/>
</dbReference>
<dbReference type="EC" id="2.7.7.52" evidence="4"/>
<protein>
    <recommendedName>
        <fullName evidence="5">Speckle targeted PIP5K1A-regulated poly(A) polymerase</fullName>
        <ecNumber evidence="4">2.7.7.52</ecNumber>
    </recommendedName>
    <alternativeName>
        <fullName evidence="12">RNA-binding motif protein 21</fullName>
    </alternativeName>
    <alternativeName>
        <fullName evidence="13">U6 snRNA-specific terminal uridylyltransferase 1</fullName>
    </alternativeName>
</protein>
<evidence type="ECO:0000256" key="15">
    <source>
        <dbReference type="ARBA" id="ARBA00049105"/>
    </source>
</evidence>
<comment type="cofactor">
    <cofactor evidence="1">
        <name>Mn(2+)</name>
        <dbReference type="ChEBI" id="CHEBI:29035"/>
    </cofactor>
</comment>
<dbReference type="InterPro" id="IPR012677">
    <property type="entry name" value="Nucleotide-bd_a/b_plait_sf"/>
</dbReference>
<evidence type="ECO:0000256" key="9">
    <source>
        <dbReference type="ARBA" id="ARBA00022723"/>
    </source>
</evidence>
<proteinExistence type="inferred from homology"/>
<dbReference type="GO" id="GO:0031123">
    <property type="term" value="P:RNA 3'-end processing"/>
    <property type="evidence" value="ECO:0007669"/>
    <property type="project" value="TreeGrafter"/>
</dbReference>
<evidence type="ECO:0000256" key="8">
    <source>
        <dbReference type="ARBA" id="ARBA00022695"/>
    </source>
</evidence>
<dbReference type="KEGG" id="hazt:108674345"/>
<keyword evidence="10" id="KW-0460">Magnesium</keyword>
<dbReference type="Gene3D" id="3.30.70.330">
    <property type="match status" value="1"/>
</dbReference>
<evidence type="ECO:0000256" key="7">
    <source>
        <dbReference type="ARBA" id="ARBA00022679"/>
    </source>
</evidence>
<dbReference type="CDD" id="cd00590">
    <property type="entry name" value="RRM_SF"/>
    <property type="match status" value="1"/>
</dbReference>
<feature type="region of interest" description="Disordered" evidence="16">
    <location>
        <begin position="175"/>
        <end position="194"/>
    </location>
</feature>
<evidence type="ECO:0000256" key="6">
    <source>
        <dbReference type="ARBA" id="ARBA00022490"/>
    </source>
</evidence>
<name>A0A8B7NVN0_HYAAZ</name>
<dbReference type="Gene3D" id="3.30.460.10">
    <property type="entry name" value="Beta Polymerase, domain 2"/>
    <property type="match status" value="1"/>
</dbReference>
<dbReference type="SUPFAM" id="SSF81631">
    <property type="entry name" value="PAP/OAS1 substrate-binding domain"/>
    <property type="match status" value="1"/>
</dbReference>
<keyword evidence="7" id="KW-0808">Transferase</keyword>
<dbReference type="GO" id="GO:0046872">
    <property type="term" value="F:metal ion binding"/>
    <property type="evidence" value="ECO:0007669"/>
    <property type="project" value="UniProtKB-KW"/>
</dbReference>
<reference evidence="19" key="1">
    <citation type="submission" date="2025-08" db="UniProtKB">
        <authorList>
            <consortium name="RefSeq"/>
        </authorList>
    </citation>
    <scope>IDENTIFICATION</scope>
    <source>
        <tissue evidence="19">Whole organism</tissue>
    </source>
</reference>
<dbReference type="OrthoDB" id="407432at2759"/>
<dbReference type="InterPro" id="IPR000504">
    <property type="entry name" value="RRM_dom"/>
</dbReference>
<dbReference type="CDD" id="cd05402">
    <property type="entry name" value="NT_PAP_TUTase"/>
    <property type="match status" value="1"/>
</dbReference>
<feature type="region of interest" description="Disordered" evidence="16">
    <location>
        <begin position="84"/>
        <end position="139"/>
    </location>
</feature>
<comment type="cofactor">
    <cofactor evidence="2">
        <name>Mg(2+)</name>
        <dbReference type="ChEBI" id="CHEBI:18420"/>
    </cofactor>
</comment>
<dbReference type="Pfam" id="PF22600">
    <property type="entry name" value="MTPAP-like_central"/>
    <property type="match status" value="1"/>
</dbReference>
<dbReference type="GO" id="GO:0050265">
    <property type="term" value="F:RNA uridylyltransferase activity"/>
    <property type="evidence" value="ECO:0007669"/>
    <property type="project" value="UniProtKB-EC"/>
</dbReference>
<evidence type="ECO:0000256" key="4">
    <source>
        <dbReference type="ARBA" id="ARBA00012472"/>
    </source>
</evidence>
<evidence type="ECO:0000256" key="11">
    <source>
        <dbReference type="ARBA" id="ARBA00022884"/>
    </source>
</evidence>
<evidence type="ECO:0000313" key="18">
    <source>
        <dbReference type="Proteomes" id="UP000694843"/>
    </source>
</evidence>
<comment type="catalytic activity">
    <reaction evidence="15">
        <text>RNA(n) + UTP = RNA(n)-3'-uridine ribonucleotide + diphosphate</text>
        <dbReference type="Rhea" id="RHEA:14785"/>
        <dbReference type="Rhea" id="RHEA-COMP:14527"/>
        <dbReference type="Rhea" id="RHEA-COMP:17348"/>
        <dbReference type="ChEBI" id="CHEBI:33019"/>
        <dbReference type="ChEBI" id="CHEBI:46398"/>
        <dbReference type="ChEBI" id="CHEBI:140395"/>
        <dbReference type="ChEBI" id="CHEBI:173116"/>
        <dbReference type="EC" id="2.7.7.52"/>
    </reaction>
</comment>
<comment type="similarity">
    <text evidence="14">Belongs to the DNA polymerase type-B-like family. GLD2 subfamily.</text>
</comment>
<evidence type="ECO:0000256" key="3">
    <source>
        <dbReference type="ARBA" id="ARBA00004496"/>
    </source>
</evidence>
<dbReference type="InterPro" id="IPR002058">
    <property type="entry name" value="PAP_assoc"/>
</dbReference>
<dbReference type="GO" id="GO:0005737">
    <property type="term" value="C:cytoplasm"/>
    <property type="evidence" value="ECO:0007669"/>
    <property type="project" value="UniProtKB-SubCell"/>
</dbReference>
<feature type="compositionally biased region" description="Polar residues" evidence="16">
    <location>
        <begin position="100"/>
        <end position="136"/>
    </location>
</feature>
<keyword evidence="18" id="KW-1185">Reference proteome</keyword>
<evidence type="ECO:0000259" key="17">
    <source>
        <dbReference type="SMART" id="SM00360"/>
    </source>
</evidence>
<keyword evidence="9" id="KW-0479">Metal-binding</keyword>
<feature type="region of interest" description="Disordered" evidence="16">
    <location>
        <begin position="650"/>
        <end position="678"/>
    </location>
</feature>
<evidence type="ECO:0000313" key="19">
    <source>
        <dbReference type="RefSeq" id="XP_018017775.1"/>
    </source>
</evidence>
<dbReference type="PANTHER" id="PTHR12271">
    <property type="entry name" value="POLY A POLYMERASE CID PAP -RELATED"/>
    <property type="match status" value="1"/>
</dbReference>
<evidence type="ECO:0000256" key="2">
    <source>
        <dbReference type="ARBA" id="ARBA00001946"/>
    </source>
</evidence>
<evidence type="ECO:0000256" key="10">
    <source>
        <dbReference type="ARBA" id="ARBA00022842"/>
    </source>
</evidence>
<keyword evidence="6" id="KW-0963">Cytoplasm</keyword>
<dbReference type="SMART" id="SM00360">
    <property type="entry name" value="RRM"/>
    <property type="match status" value="1"/>
</dbReference>
<dbReference type="Gene3D" id="1.10.1410.10">
    <property type="match status" value="1"/>
</dbReference>
<dbReference type="AlphaFoldDB" id="A0A8B7NVN0"/>
<sequence>MAGKNSFSSGKMGTNHSGSGVHSRLSDGYVGGKNSRHVPYPPSNRSPHRLNHNAPSTSSGFVNNPVALISVNATDLRHNLQSTKTNISAAPASREHDSNKSSVTNMESQDTIAPSTSATGGPGTDTSDIHGSNNTSESDETRHCLLCKTKQPLDSQSYINHLVGRKHRVMEFGVKRSKQQKEERDRRTVHVSGFPSTTPPREICKLFFDLGMIDFHWGTYHAFVEFGSRAEAIAAIRSRIMFHGKQLTVAARTERTHTDDVARENVAELMLTPDMKQRLSTPCSSEAELLEVLRLLLQSIQLQPYEFQNRQRVRDRVTASLRPIFPAVSCHIFGSSANNLGFTGADVDLYADLGYDPYDTPRTADGGEAAAKLVGHLARHFRQQPGVRNVQAIPRARVPIVKFCIFDIAVDLSFRHAMPICNTNLIRFYTSAHPVVRPYMMLVRFWAKVHDVAGGGKPASLLTNYALTMMMAFVIMNRIEILPPLAQLRRMPYQMTVINGWNCGFREQLPPKYCQQKNYSVLELAMTFFDYYANLPASEWVICPLLGHLVSKKDMESKNRNRLPGLEDYCQANGSLQMDTPLCVQDPFDLNHNVTRGLTKIHLERFQTLCQKSSEIFRKIISLNLPPKALFDPIEISEDFDRDEVDATAGVNLPRAQENNRSGSPEPEVINLGSQEGKNTQDVEVLEISHLFSDSKEINPKPEVITLDPEEITLDADEITHVPEETTPRSEEITSSSEKITLAAEVDIIASNEVQLDPEEISRDHAGATQDTLLSLKRKRTHSIVSERNAKYSCSEVSLSDDDSAILTQIDLSGPYACKFSLPSDKAIVVDLETGSLRYDPSIASLDDVRWYNVQIIVFILRHVYAADVTSHFVVDESPNKKVKSCSTDSIKCIAKLTVTFKYKLLESRSSLGMTAPPDILSTKNPLIIEKTITDGIIGAASGTSTEITPFTVQFFACHRPQGSPELLFVANTAGLSENILARLRAFLCEFQGTTQRCLREIFNFVDGESLLIDLL</sequence>
<feature type="compositionally biased region" description="Polar residues" evidence="16">
    <location>
        <begin position="53"/>
        <end position="62"/>
    </location>
</feature>
<dbReference type="PANTHER" id="PTHR12271:SF40">
    <property type="entry name" value="POLY(A) RNA POLYMERASE GLD2"/>
    <property type="match status" value="1"/>
</dbReference>
<dbReference type="GeneID" id="108674345"/>